<dbReference type="Gene3D" id="2.20.25.10">
    <property type="match status" value="1"/>
</dbReference>
<keyword evidence="5 12" id="KW-0863">Zinc-finger</keyword>
<evidence type="ECO:0000256" key="8">
    <source>
        <dbReference type="ARBA" id="ARBA00023159"/>
    </source>
</evidence>
<dbReference type="InterPro" id="IPR000812">
    <property type="entry name" value="TFIIB"/>
</dbReference>
<dbReference type="PANTHER" id="PTHR11618:SF4">
    <property type="entry name" value="TRANSCRIPTION FACTOR IIIB 90 KDA SUBUNIT"/>
    <property type="match status" value="1"/>
</dbReference>
<protein>
    <recommendedName>
        <fullName evidence="11">B-related factor 1</fullName>
    </recommendedName>
</protein>
<feature type="region of interest" description="Disordered" evidence="13">
    <location>
        <begin position="295"/>
        <end position="374"/>
    </location>
</feature>
<dbReference type="OrthoDB" id="511529at2759"/>
<comment type="subcellular location">
    <subcellularLocation>
        <location evidence="1">Nucleus</location>
    </subcellularLocation>
</comment>
<feature type="domain" description="TFIIB-type" evidence="14">
    <location>
        <begin position="2"/>
        <end position="34"/>
    </location>
</feature>
<feature type="compositionally biased region" description="Polar residues" evidence="13">
    <location>
        <begin position="319"/>
        <end position="340"/>
    </location>
</feature>
<evidence type="ECO:0000256" key="11">
    <source>
        <dbReference type="ARBA" id="ARBA00031009"/>
    </source>
</evidence>
<reference evidence="15 16" key="1">
    <citation type="submission" date="2015-08" db="EMBL/GenBank/DDBJ databases">
        <title>Next Generation Sequencing and Analysis of the Genome of Puccinia sorghi L Schw, the Causal Agent of Maize Common Rust.</title>
        <authorList>
            <person name="Rochi L."/>
            <person name="Burguener G."/>
            <person name="Darino M."/>
            <person name="Turjanski A."/>
            <person name="Kreff E."/>
            <person name="Dieguez M.J."/>
            <person name="Sacco F."/>
        </authorList>
    </citation>
    <scope>NUCLEOTIDE SEQUENCE [LARGE SCALE GENOMIC DNA]</scope>
    <source>
        <strain evidence="15 16">RO10H11247</strain>
    </source>
</reference>
<keyword evidence="3" id="KW-0479">Metal-binding</keyword>
<evidence type="ECO:0000256" key="9">
    <source>
        <dbReference type="ARBA" id="ARBA00023163"/>
    </source>
</evidence>
<dbReference type="SMART" id="SM00385">
    <property type="entry name" value="CYCLIN"/>
    <property type="match status" value="2"/>
</dbReference>
<keyword evidence="7" id="KW-0805">Transcription regulation</keyword>
<dbReference type="GO" id="GO:0006384">
    <property type="term" value="P:transcription initiation at RNA polymerase III promoter"/>
    <property type="evidence" value="ECO:0007669"/>
    <property type="project" value="UniProtKB-ARBA"/>
</dbReference>
<dbReference type="InterPro" id="IPR013150">
    <property type="entry name" value="TFIIB_cyclin"/>
</dbReference>
<name>A0A0L6U9M1_9BASI</name>
<evidence type="ECO:0000256" key="2">
    <source>
        <dbReference type="ARBA" id="ARBA00010857"/>
    </source>
</evidence>
<feature type="compositionally biased region" description="Polar residues" evidence="13">
    <location>
        <begin position="348"/>
        <end position="357"/>
    </location>
</feature>
<dbReference type="Pfam" id="PF07741">
    <property type="entry name" value="BRF1"/>
    <property type="match status" value="1"/>
</dbReference>
<dbReference type="GO" id="GO:0097550">
    <property type="term" value="C:transcription preinitiation complex"/>
    <property type="evidence" value="ECO:0007669"/>
    <property type="project" value="TreeGrafter"/>
</dbReference>
<dbReference type="PANTHER" id="PTHR11618">
    <property type="entry name" value="TRANSCRIPTION INITIATION FACTOR IIB-RELATED"/>
    <property type="match status" value="1"/>
</dbReference>
<comment type="similarity">
    <text evidence="2">Belongs to the TFIIB family.</text>
</comment>
<dbReference type="Proteomes" id="UP000037035">
    <property type="component" value="Unassembled WGS sequence"/>
</dbReference>
<dbReference type="SUPFAM" id="SSF57783">
    <property type="entry name" value="Zinc beta-ribbon"/>
    <property type="match status" value="1"/>
</dbReference>
<feature type="region of interest" description="Disordered" evidence="13">
    <location>
        <begin position="552"/>
        <end position="622"/>
    </location>
</feature>
<proteinExistence type="inferred from homology"/>
<comment type="caution">
    <text evidence="15">The sequence shown here is derived from an EMBL/GenBank/DDBJ whole genome shotgun (WGS) entry which is preliminary data.</text>
</comment>
<dbReference type="CDD" id="cd20554">
    <property type="entry name" value="CYCLIN_TFIIIB90_rpt2"/>
    <property type="match status" value="1"/>
</dbReference>
<dbReference type="InterPro" id="IPR023486">
    <property type="entry name" value="TFIIB_CS"/>
</dbReference>
<dbReference type="InterPro" id="IPR011665">
    <property type="entry name" value="BRF1_TBP-bd_dom"/>
</dbReference>
<evidence type="ECO:0000256" key="13">
    <source>
        <dbReference type="SAM" id="MobiDB-lite"/>
    </source>
</evidence>
<evidence type="ECO:0000313" key="16">
    <source>
        <dbReference type="Proteomes" id="UP000037035"/>
    </source>
</evidence>
<dbReference type="Pfam" id="PF00382">
    <property type="entry name" value="TFIIB"/>
    <property type="match status" value="2"/>
</dbReference>
<feature type="compositionally biased region" description="Low complexity" evidence="13">
    <location>
        <begin position="552"/>
        <end position="563"/>
    </location>
</feature>
<dbReference type="InterPro" id="IPR013137">
    <property type="entry name" value="Znf_TFIIB"/>
</dbReference>
<dbReference type="FunFam" id="1.10.472.10:FF:000007">
    <property type="entry name" value="Transcription factor IIIB 90 kDa subunit"/>
    <property type="match status" value="1"/>
</dbReference>
<dbReference type="PRINTS" id="PR00685">
    <property type="entry name" value="TIFACTORIIB"/>
</dbReference>
<dbReference type="InterPro" id="IPR013763">
    <property type="entry name" value="Cyclin-like_dom"/>
</dbReference>
<evidence type="ECO:0000256" key="10">
    <source>
        <dbReference type="ARBA" id="ARBA00023242"/>
    </source>
</evidence>
<feature type="region of interest" description="Disordered" evidence="13">
    <location>
        <begin position="499"/>
        <end position="524"/>
    </location>
</feature>
<dbReference type="GO" id="GO:0070897">
    <property type="term" value="P:transcription preinitiation complex assembly"/>
    <property type="evidence" value="ECO:0007669"/>
    <property type="project" value="InterPro"/>
</dbReference>
<dbReference type="PROSITE" id="PS51134">
    <property type="entry name" value="ZF_TFIIB"/>
    <property type="match status" value="1"/>
</dbReference>
<dbReference type="GO" id="GO:0005634">
    <property type="term" value="C:nucleus"/>
    <property type="evidence" value="ECO:0007669"/>
    <property type="project" value="UniProtKB-SubCell"/>
</dbReference>
<dbReference type="PROSITE" id="PS00782">
    <property type="entry name" value="TFIIB"/>
    <property type="match status" value="1"/>
</dbReference>
<keyword evidence="16" id="KW-1185">Reference proteome</keyword>
<dbReference type="GO" id="GO:0008270">
    <property type="term" value="F:zinc ion binding"/>
    <property type="evidence" value="ECO:0007669"/>
    <property type="project" value="UniProtKB-KW"/>
</dbReference>
<dbReference type="GO" id="GO:0000995">
    <property type="term" value="F:RNA polymerase III general transcription initiation factor activity"/>
    <property type="evidence" value="ECO:0007669"/>
    <property type="project" value="TreeGrafter"/>
</dbReference>
<evidence type="ECO:0000313" key="15">
    <source>
        <dbReference type="EMBL" id="KNZ45254.1"/>
    </source>
</evidence>
<evidence type="ECO:0000256" key="5">
    <source>
        <dbReference type="ARBA" id="ARBA00022771"/>
    </source>
</evidence>
<dbReference type="EMBL" id="LAVV01013860">
    <property type="protein sequence ID" value="KNZ45254.1"/>
    <property type="molecule type" value="Genomic_DNA"/>
</dbReference>
<dbReference type="InterPro" id="IPR036915">
    <property type="entry name" value="Cyclin-like_sf"/>
</dbReference>
<dbReference type="SUPFAM" id="SSF47954">
    <property type="entry name" value="Cyclin-like"/>
    <property type="match status" value="2"/>
</dbReference>
<keyword evidence="8" id="KW-0010">Activator</keyword>
<keyword evidence="9" id="KW-0804">Transcription</keyword>
<evidence type="ECO:0000256" key="7">
    <source>
        <dbReference type="ARBA" id="ARBA00023015"/>
    </source>
</evidence>
<evidence type="ECO:0000256" key="6">
    <source>
        <dbReference type="ARBA" id="ARBA00022833"/>
    </source>
</evidence>
<evidence type="ECO:0000256" key="3">
    <source>
        <dbReference type="ARBA" id="ARBA00022723"/>
    </source>
</evidence>
<accession>A0A0L6U9M1</accession>
<keyword evidence="4" id="KW-0677">Repeat</keyword>
<keyword evidence="6" id="KW-0862">Zinc</keyword>
<evidence type="ECO:0000256" key="12">
    <source>
        <dbReference type="PROSITE-ProRule" id="PRU00469"/>
    </source>
</evidence>
<keyword evidence="10" id="KW-0539">Nucleus</keyword>
<dbReference type="GO" id="GO:0000126">
    <property type="term" value="C:transcription factor TFIIIB complex"/>
    <property type="evidence" value="ECO:0007669"/>
    <property type="project" value="TreeGrafter"/>
</dbReference>
<dbReference type="Gene3D" id="1.10.472.10">
    <property type="entry name" value="Cyclin-like"/>
    <property type="match status" value="2"/>
</dbReference>
<organism evidence="15 16">
    <name type="scientific">Puccinia sorghi</name>
    <dbReference type="NCBI Taxonomy" id="27349"/>
    <lineage>
        <taxon>Eukaryota</taxon>
        <taxon>Fungi</taxon>
        <taxon>Dikarya</taxon>
        <taxon>Basidiomycota</taxon>
        <taxon>Pucciniomycotina</taxon>
        <taxon>Pucciniomycetes</taxon>
        <taxon>Pucciniales</taxon>
        <taxon>Pucciniaceae</taxon>
        <taxon>Puccinia</taxon>
    </lineage>
</organism>
<dbReference type="Pfam" id="PF08271">
    <property type="entry name" value="Zn_Ribbon_TF"/>
    <property type="match status" value="1"/>
</dbReference>
<dbReference type="GO" id="GO:0001006">
    <property type="term" value="F:RNA polymerase III type 3 promoter sequence-specific DNA binding"/>
    <property type="evidence" value="ECO:0007669"/>
    <property type="project" value="TreeGrafter"/>
</dbReference>
<gene>
    <name evidence="15" type="ORF">VP01_832g3</name>
</gene>
<dbReference type="Gene3D" id="1.20.5.650">
    <property type="entry name" value="Single helix bin"/>
    <property type="match status" value="1"/>
</dbReference>
<dbReference type="GO" id="GO:0017025">
    <property type="term" value="F:TBP-class protein binding"/>
    <property type="evidence" value="ECO:0007669"/>
    <property type="project" value="InterPro"/>
</dbReference>
<evidence type="ECO:0000256" key="1">
    <source>
        <dbReference type="ARBA" id="ARBA00004123"/>
    </source>
</evidence>
<dbReference type="AlphaFoldDB" id="A0A0L6U9M1"/>
<evidence type="ECO:0000256" key="4">
    <source>
        <dbReference type="ARBA" id="ARBA00022737"/>
    </source>
</evidence>
<dbReference type="FunFam" id="1.10.472.10:FF:000002">
    <property type="entry name" value="Transcription factor IIIB 90 kDa subunit"/>
    <property type="match status" value="1"/>
</dbReference>
<feature type="compositionally biased region" description="Acidic residues" evidence="13">
    <location>
        <begin position="601"/>
        <end position="617"/>
    </location>
</feature>
<evidence type="ECO:0000259" key="14">
    <source>
        <dbReference type="PROSITE" id="PS51134"/>
    </source>
</evidence>
<dbReference type="STRING" id="27349.A0A0L6U9M1"/>
<sequence length="645" mass="71680">MAGPACPVCGDAAVIEYDSAAGNAVCTTCGYVVDENTIVAEVTFGESSNGAAVLQGSSLGATDLRARVGGPRGRPQQSAESRAETLAKGMRKLSALAQALKLGDSIAESAHRFFTLAVSNGFVMGRQSPYVLASCTYVACRMAKLPTMLIDISDLLQVNVFIVGATYLKLVKELCLQNIPLVDPSLYISRFASLLEFGDDTHKVAYDAARLVKRFDTDWMTAGRRPAGIAGASLLIAARMNGFRRSVLEIVQVVKIADVTIKKRLDEFRATASGQMTIEEFRTIWLEETENPPALKRNRRKERRDKMANGDEEEEEKGNNQVSSEFQEAPTTRSPASHTSLEQEQEQRSQLPVTQVNILKRKAPDDENPAKEAWGGSIADSETEIEVHEYNETEQTCNGGPREWYENEIEQVIAEEVESHLISGTGSVLQTELDEKERRQKEAAQKLADAKLDDLDDEELDQFILSEKEVEMKTRVWMELNKEYLEKVALKKEREANGELKVAKKYNKTKYKPRDSDNPAGLTVEESVKNMINSKKKLSSKINYAIADSLFGKSGSSLSSQSSMNTKKLKPAKKQSQASSAQHHHVSLLDPAKTSGAHYNDDDDDDDEDRVEEEEEIVHDVEFAMLKRDNMFREDDEMEGWGEEA</sequence>
<dbReference type="VEuPathDB" id="FungiDB:VP01_832g3"/>
<dbReference type="CDD" id="cd20553">
    <property type="entry name" value="CYCLIN_TFIIIB90_rpt1"/>
    <property type="match status" value="1"/>
</dbReference>